<dbReference type="Proteomes" id="UP001320706">
    <property type="component" value="Unassembled WGS sequence"/>
</dbReference>
<proteinExistence type="predicted"/>
<reference evidence="1" key="1">
    <citation type="submission" date="2024-02" db="EMBL/GenBank/DDBJ databases">
        <title>Metagenome Assembled Genome of Zalaria obscura JY119.</title>
        <authorList>
            <person name="Vighnesh L."/>
            <person name="Jagadeeshwari U."/>
            <person name="Venkata Ramana C."/>
            <person name="Sasikala C."/>
        </authorList>
    </citation>
    <scope>NUCLEOTIDE SEQUENCE</scope>
    <source>
        <strain evidence="1">JY119</strain>
    </source>
</reference>
<evidence type="ECO:0000313" key="1">
    <source>
        <dbReference type="EMBL" id="KAK8211573.1"/>
    </source>
</evidence>
<accession>A0ACC3SGA6</accession>
<gene>
    <name evidence="1" type="ORF">M8818_003228</name>
</gene>
<protein>
    <submittedName>
        <fullName evidence="1">Uncharacterized protein</fullName>
    </submittedName>
</protein>
<evidence type="ECO:0000313" key="2">
    <source>
        <dbReference type="Proteomes" id="UP001320706"/>
    </source>
</evidence>
<keyword evidence="2" id="KW-1185">Reference proteome</keyword>
<sequence>MEYEDLSVEPRHYPDCCLALSRRLIDALADSLLQKPAVTLSIGSGSGLLEATLLKRHEDHIDVRGVEVADLVHKHLPEQNTITVNGTWDLYPDAALATAWMFVYPREPRLLGRYIDTHGRGNLDRIIWLGPKMDWQDYEPVFLKSDFRSILVLPACGVADLGFLKFHAIAKELLPGPRFAPCQDNAQQSNRCLLSRLPAGLIFESPGQGEVIWDSPVTEQCIQPSSLASTASFSRRGDPPKDHPLPHISFDEVFVTDGANAQGNRVTTISTLCAAQATATHREEHKLVHNAPIHGSESAADSFAASQFAHSEPLSHSISVKAQRKNMPYFQGKGNKARRLEEKTATRPSQDIHDDYKSRLQRTLRLPRDARIAPEHLRSLVWFSKNTGTDEANSPGIPGSSRVLSTTQSNVAGYIGGKPSLDGPKSTSRRHSSSESMKPQVTFTEPQNHGTSHEEIRALRRIQAKAKLMGYNKGSLSMNESSESEVPHVHREEAATSSLISLADTMEATVQPNSPATREQPGWRPASSVYSRPVDGDSQSIRSQTYGKLDIILDDERESTATYGHLPLLLPRTYKYPDTNTRDSVDSEESQDTIEDERSLDKPPQAPIAPETDLEKQSVISPGAYGDMISTPVNDSPVQETLDPFGIQYLVETAGGEKH</sequence>
<organism evidence="1 2">
    <name type="scientific">Zalaria obscura</name>
    <dbReference type="NCBI Taxonomy" id="2024903"/>
    <lineage>
        <taxon>Eukaryota</taxon>
        <taxon>Fungi</taxon>
        <taxon>Dikarya</taxon>
        <taxon>Ascomycota</taxon>
        <taxon>Pezizomycotina</taxon>
        <taxon>Dothideomycetes</taxon>
        <taxon>Dothideomycetidae</taxon>
        <taxon>Dothideales</taxon>
        <taxon>Zalariaceae</taxon>
        <taxon>Zalaria</taxon>
    </lineage>
</organism>
<comment type="caution">
    <text evidence="1">The sequence shown here is derived from an EMBL/GenBank/DDBJ whole genome shotgun (WGS) entry which is preliminary data.</text>
</comment>
<name>A0ACC3SGA6_9PEZI</name>
<dbReference type="EMBL" id="JAMKPW020000013">
    <property type="protein sequence ID" value="KAK8211573.1"/>
    <property type="molecule type" value="Genomic_DNA"/>
</dbReference>